<name>A0A6A6V7W9_9PLEO</name>
<keyword evidence="4" id="KW-1185">Reference proteome</keyword>
<sequence length="147" mass="16787">MPKDSGNRKPRGLRKQSSSDERRDRAQRVREQGLEMTFRCGRCEKKNLRCFVDTASGRCAGCISVHAECSLFVPEEEWEKVEEEERNKRLELARAEESAALAAESVARALTTVACAKRELLELEGRKQEFARRDLAVLKWEDNSRSG</sequence>
<evidence type="ECO:0008006" key="5">
    <source>
        <dbReference type="Google" id="ProtNLM"/>
    </source>
</evidence>
<dbReference type="EMBL" id="MU006576">
    <property type="protein sequence ID" value="KAF2746698.1"/>
    <property type="molecule type" value="Genomic_DNA"/>
</dbReference>
<keyword evidence="1" id="KW-0175">Coiled coil</keyword>
<proteinExistence type="predicted"/>
<feature type="compositionally biased region" description="Basic and acidic residues" evidence="2">
    <location>
        <begin position="17"/>
        <end position="28"/>
    </location>
</feature>
<dbReference type="AlphaFoldDB" id="A0A6A6V7W9"/>
<evidence type="ECO:0000256" key="1">
    <source>
        <dbReference type="SAM" id="Coils"/>
    </source>
</evidence>
<accession>A0A6A6V7W9</accession>
<feature type="coiled-coil region" evidence="1">
    <location>
        <begin position="78"/>
        <end position="133"/>
    </location>
</feature>
<protein>
    <recommendedName>
        <fullName evidence="5">Zn(2)-C6 fungal-type domain-containing protein</fullName>
    </recommendedName>
</protein>
<dbReference type="Proteomes" id="UP000799440">
    <property type="component" value="Unassembled WGS sequence"/>
</dbReference>
<gene>
    <name evidence="3" type="ORF">M011DRAFT_494860</name>
</gene>
<organism evidence="3 4">
    <name type="scientific">Sporormia fimetaria CBS 119925</name>
    <dbReference type="NCBI Taxonomy" id="1340428"/>
    <lineage>
        <taxon>Eukaryota</taxon>
        <taxon>Fungi</taxon>
        <taxon>Dikarya</taxon>
        <taxon>Ascomycota</taxon>
        <taxon>Pezizomycotina</taxon>
        <taxon>Dothideomycetes</taxon>
        <taxon>Pleosporomycetidae</taxon>
        <taxon>Pleosporales</taxon>
        <taxon>Sporormiaceae</taxon>
        <taxon>Sporormia</taxon>
    </lineage>
</organism>
<feature type="region of interest" description="Disordered" evidence="2">
    <location>
        <begin position="1"/>
        <end position="28"/>
    </location>
</feature>
<evidence type="ECO:0000256" key="2">
    <source>
        <dbReference type="SAM" id="MobiDB-lite"/>
    </source>
</evidence>
<dbReference type="OrthoDB" id="3796976at2759"/>
<reference evidence="3" key="1">
    <citation type="journal article" date="2020" name="Stud. Mycol.">
        <title>101 Dothideomycetes genomes: a test case for predicting lifestyles and emergence of pathogens.</title>
        <authorList>
            <person name="Haridas S."/>
            <person name="Albert R."/>
            <person name="Binder M."/>
            <person name="Bloem J."/>
            <person name="Labutti K."/>
            <person name="Salamov A."/>
            <person name="Andreopoulos B."/>
            <person name="Baker S."/>
            <person name="Barry K."/>
            <person name="Bills G."/>
            <person name="Bluhm B."/>
            <person name="Cannon C."/>
            <person name="Castanera R."/>
            <person name="Culley D."/>
            <person name="Daum C."/>
            <person name="Ezra D."/>
            <person name="Gonzalez J."/>
            <person name="Henrissat B."/>
            <person name="Kuo A."/>
            <person name="Liang C."/>
            <person name="Lipzen A."/>
            <person name="Lutzoni F."/>
            <person name="Magnuson J."/>
            <person name="Mondo S."/>
            <person name="Nolan M."/>
            <person name="Ohm R."/>
            <person name="Pangilinan J."/>
            <person name="Park H.-J."/>
            <person name="Ramirez L."/>
            <person name="Alfaro M."/>
            <person name="Sun H."/>
            <person name="Tritt A."/>
            <person name="Yoshinaga Y."/>
            <person name="Zwiers L.-H."/>
            <person name="Turgeon B."/>
            <person name="Goodwin S."/>
            <person name="Spatafora J."/>
            <person name="Crous P."/>
            <person name="Grigoriev I."/>
        </authorList>
    </citation>
    <scope>NUCLEOTIDE SEQUENCE</scope>
    <source>
        <strain evidence="3">CBS 119925</strain>
    </source>
</reference>
<evidence type="ECO:0000313" key="3">
    <source>
        <dbReference type="EMBL" id="KAF2746698.1"/>
    </source>
</evidence>
<evidence type="ECO:0000313" key="4">
    <source>
        <dbReference type="Proteomes" id="UP000799440"/>
    </source>
</evidence>